<sequence length="201" mass="23591">MISYFYDVLHKDAFDEMFKDTAVGRMMYHHEDEWEHSHCCVLNLDFEQLDIYDENFDLNREFNAALKKFVDRYESLLRDTADPNDMFESAVRSLYNILLDFGIRSQQRVVVCIDNYDSPFVKGYQCAEECYDLFVDKFQTVLEQLSSFLTMLVLRKECVPLIALTGEEYHLPEKFLGGTSDIVWSDRFDAASLLGFDKVDI</sequence>
<organism evidence="2 3">
    <name type="scientific">Marasmius tenuissimus</name>
    <dbReference type="NCBI Taxonomy" id="585030"/>
    <lineage>
        <taxon>Eukaryota</taxon>
        <taxon>Fungi</taxon>
        <taxon>Dikarya</taxon>
        <taxon>Basidiomycota</taxon>
        <taxon>Agaricomycotina</taxon>
        <taxon>Agaricomycetes</taxon>
        <taxon>Agaricomycetidae</taxon>
        <taxon>Agaricales</taxon>
        <taxon>Marasmiineae</taxon>
        <taxon>Marasmiaceae</taxon>
        <taxon>Marasmius</taxon>
    </lineage>
</organism>
<reference evidence="2 3" key="1">
    <citation type="submission" date="2024-05" db="EMBL/GenBank/DDBJ databases">
        <title>A draft genome resource for the thread blight pathogen Marasmius tenuissimus strain MS-2.</title>
        <authorList>
            <person name="Yulfo-Soto G.E."/>
            <person name="Baruah I.K."/>
            <person name="Amoako-Attah I."/>
            <person name="Bukari Y."/>
            <person name="Meinhardt L.W."/>
            <person name="Bailey B.A."/>
            <person name="Cohen S.P."/>
        </authorList>
    </citation>
    <scope>NUCLEOTIDE SEQUENCE [LARGE SCALE GENOMIC DNA]</scope>
    <source>
        <strain evidence="2 3">MS-2</strain>
    </source>
</reference>
<dbReference type="Proteomes" id="UP001437256">
    <property type="component" value="Unassembled WGS sequence"/>
</dbReference>
<evidence type="ECO:0000313" key="2">
    <source>
        <dbReference type="EMBL" id="KAL0067923.1"/>
    </source>
</evidence>
<dbReference type="EMBL" id="JBBXMP010000022">
    <property type="protein sequence ID" value="KAL0067923.1"/>
    <property type="molecule type" value="Genomic_DNA"/>
</dbReference>
<protein>
    <recommendedName>
        <fullName evidence="1">AAA-ATPase-like domain-containing protein</fullName>
    </recommendedName>
</protein>
<evidence type="ECO:0000313" key="3">
    <source>
        <dbReference type="Proteomes" id="UP001437256"/>
    </source>
</evidence>
<name>A0ABR3A4K9_9AGAR</name>
<proteinExistence type="predicted"/>
<evidence type="ECO:0000259" key="1">
    <source>
        <dbReference type="Pfam" id="PF09820"/>
    </source>
</evidence>
<accession>A0ABR3A4K9</accession>
<gene>
    <name evidence="2" type="ORF">AAF712_005092</name>
</gene>
<keyword evidence="3" id="KW-1185">Reference proteome</keyword>
<comment type="caution">
    <text evidence="2">The sequence shown here is derived from an EMBL/GenBank/DDBJ whole genome shotgun (WGS) entry which is preliminary data.</text>
</comment>
<dbReference type="InterPro" id="IPR018631">
    <property type="entry name" value="AAA-ATPase-like_dom"/>
</dbReference>
<dbReference type="Pfam" id="PF09820">
    <property type="entry name" value="AAA-ATPase_like"/>
    <property type="match status" value="1"/>
</dbReference>
<feature type="domain" description="AAA-ATPase-like" evidence="1">
    <location>
        <begin position="1"/>
        <end position="153"/>
    </location>
</feature>